<keyword evidence="1" id="KW-0812">Transmembrane</keyword>
<dbReference type="AlphaFoldDB" id="D4ZG80"/>
<keyword evidence="1" id="KW-0472">Membrane</keyword>
<proteinExistence type="predicted"/>
<name>D4ZG80_SHEVD</name>
<keyword evidence="3" id="KW-1185">Reference proteome</keyword>
<dbReference type="EMBL" id="AP011177">
    <property type="protein sequence ID" value="BAJ00679.1"/>
    <property type="molecule type" value="Genomic_DNA"/>
</dbReference>
<gene>
    <name evidence="2" type="ordered locus">SVI_0708</name>
</gene>
<accession>D4ZG80</accession>
<dbReference type="KEGG" id="svo:SVI_0708"/>
<reference evidence="3" key="1">
    <citation type="journal article" date="2010" name="Mol. Biosyst.">
        <title>Complete genome sequence and comparative analysis of Shewanella violacea, a psychrophilic and piezophilic bacterium from deep sea floor sediments.</title>
        <authorList>
            <person name="Aono E."/>
            <person name="Baba T."/>
            <person name="Ara T."/>
            <person name="Nishi T."/>
            <person name="Nakamichi T."/>
            <person name="Inamoto E."/>
            <person name="Toyonaga H."/>
            <person name="Hasegawa M."/>
            <person name="Takai Y."/>
            <person name="Okumura Y."/>
            <person name="Baba M."/>
            <person name="Tomita M."/>
            <person name="Kato C."/>
            <person name="Oshima T."/>
            <person name="Nakasone K."/>
            <person name="Mori H."/>
        </authorList>
    </citation>
    <scope>NUCLEOTIDE SEQUENCE [LARGE SCALE GENOMIC DNA]</scope>
    <source>
        <strain evidence="3">JCM 10179 / CIP 106290 / LMG 19151 / DSS12</strain>
    </source>
</reference>
<feature type="transmembrane region" description="Helical" evidence="1">
    <location>
        <begin position="26"/>
        <end position="44"/>
    </location>
</feature>
<evidence type="ECO:0000313" key="3">
    <source>
        <dbReference type="Proteomes" id="UP000002350"/>
    </source>
</evidence>
<evidence type="ECO:0000313" key="2">
    <source>
        <dbReference type="EMBL" id="BAJ00679.1"/>
    </source>
</evidence>
<dbReference type="Proteomes" id="UP000002350">
    <property type="component" value="Chromosome"/>
</dbReference>
<dbReference type="HOGENOM" id="CLU_3084678_0_0_6"/>
<keyword evidence="1" id="KW-1133">Transmembrane helix</keyword>
<organism evidence="2 3">
    <name type="scientific">Shewanella violacea (strain JCM 10179 / CIP 106290 / LMG 19151 / DSS12)</name>
    <dbReference type="NCBI Taxonomy" id="637905"/>
    <lineage>
        <taxon>Bacteria</taxon>
        <taxon>Pseudomonadati</taxon>
        <taxon>Pseudomonadota</taxon>
        <taxon>Gammaproteobacteria</taxon>
        <taxon>Alteromonadales</taxon>
        <taxon>Shewanellaceae</taxon>
        <taxon>Shewanella</taxon>
    </lineage>
</organism>
<sequence length="52" mass="5911">MASLEQDKKRKLDIRAQSVMKAIKRLHWLGLLMFLSGTAAYLFTDSTQVISV</sequence>
<protein>
    <submittedName>
        <fullName evidence="2">Uncharacterized protein</fullName>
    </submittedName>
</protein>
<evidence type="ECO:0000256" key="1">
    <source>
        <dbReference type="SAM" id="Phobius"/>
    </source>
</evidence>